<evidence type="ECO:0000313" key="3">
    <source>
        <dbReference type="Proteomes" id="UP001236507"/>
    </source>
</evidence>
<name>A0ABT6Y8L0_9BACT</name>
<protein>
    <submittedName>
        <fullName evidence="2">ATP-binding protein</fullName>
    </submittedName>
</protein>
<sequence length="211" mass="24210">MSEILTKYLTQRESSQLEFKSKIDSPFKIARTISAFANTAGGTLLIGINDDRSVKGCSELEEMTKLAEAAEHLVIPPLEIRYRAIMWENRKKVLVVEIDESSDKPHEALDEKGNRTVYVRANDQTTPVSKEMSQILDKTDKAVESELLEQQNVKYLMVFLKKNKRVSAREYAKLVNISEYRAKKLLETLTYEGILLMLSKQRPPQFVLKQQ</sequence>
<dbReference type="EMBL" id="JASHIF010000009">
    <property type="protein sequence ID" value="MDI9859842.1"/>
    <property type="molecule type" value="Genomic_DNA"/>
</dbReference>
<keyword evidence="3" id="KW-1185">Reference proteome</keyword>
<accession>A0ABT6Y8L0</accession>
<keyword evidence="2" id="KW-0067">ATP-binding</keyword>
<organism evidence="2 3">
    <name type="scientific">Flectobacillus roseus</name>
    <dbReference type="NCBI Taxonomy" id="502259"/>
    <lineage>
        <taxon>Bacteria</taxon>
        <taxon>Pseudomonadati</taxon>
        <taxon>Bacteroidota</taxon>
        <taxon>Cytophagia</taxon>
        <taxon>Cytophagales</taxon>
        <taxon>Flectobacillaceae</taxon>
        <taxon>Flectobacillus</taxon>
    </lineage>
</organism>
<evidence type="ECO:0000313" key="2">
    <source>
        <dbReference type="EMBL" id="MDI9859842.1"/>
    </source>
</evidence>
<dbReference type="GO" id="GO:0005524">
    <property type="term" value="F:ATP binding"/>
    <property type="evidence" value="ECO:0007669"/>
    <property type="project" value="UniProtKB-KW"/>
</dbReference>
<proteinExistence type="predicted"/>
<gene>
    <name evidence="2" type="ORF">QM524_11535</name>
</gene>
<reference evidence="2 3" key="1">
    <citation type="submission" date="2023-05" db="EMBL/GenBank/DDBJ databases">
        <title>Novel species of genus Flectobacillus isolated from stream in China.</title>
        <authorList>
            <person name="Lu H."/>
        </authorList>
    </citation>
    <scope>NUCLEOTIDE SEQUENCE [LARGE SCALE GENOMIC DNA]</scope>
    <source>
        <strain evidence="2 3">KCTC 42575</strain>
    </source>
</reference>
<dbReference type="Proteomes" id="UP001236507">
    <property type="component" value="Unassembled WGS sequence"/>
</dbReference>
<keyword evidence="2" id="KW-0547">Nucleotide-binding</keyword>
<dbReference type="Gene3D" id="3.30.950.30">
    <property type="entry name" value="Schlafen, AAA domain"/>
    <property type="match status" value="1"/>
</dbReference>
<comment type="caution">
    <text evidence="2">The sequence shown here is derived from an EMBL/GenBank/DDBJ whole genome shotgun (WGS) entry which is preliminary data.</text>
</comment>
<dbReference type="PANTHER" id="PTHR30595">
    <property type="entry name" value="GLPR-RELATED TRANSCRIPTIONAL REPRESSOR"/>
    <property type="match status" value="1"/>
</dbReference>
<dbReference type="InterPro" id="IPR038461">
    <property type="entry name" value="Schlafen_AlbA_2_dom_sf"/>
</dbReference>
<dbReference type="PANTHER" id="PTHR30595:SF6">
    <property type="entry name" value="SCHLAFEN ALBA-2 DOMAIN-CONTAINING PROTEIN"/>
    <property type="match status" value="1"/>
</dbReference>
<dbReference type="Pfam" id="PF04326">
    <property type="entry name" value="SLFN_AlbA_2"/>
    <property type="match status" value="1"/>
</dbReference>
<dbReference type="InterPro" id="IPR007421">
    <property type="entry name" value="Schlafen_AlbA_2_dom"/>
</dbReference>
<feature type="domain" description="Schlafen AlbA-2" evidence="1">
    <location>
        <begin position="13"/>
        <end position="128"/>
    </location>
</feature>
<dbReference type="RefSeq" id="WP_095162503.1">
    <property type="nucleotide sequence ID" value="NZ_JASHIF010000009.1"/>
</dbReference>
<evidence type="ECO:0000259" key="1">
    <source>
        <dbReference type="Pfam" id="PF04326"/>
    </source>
</evidence>